<dbReference type="InterPro" id="IPR046253">
    <property type="entry name" value="DUF6286"/>
</dbReference>
<proteinExistence type="predicted"/>
<dbReference type="Pfam" id="PF19803">
    <property type="entry name" value="DUF6286"/>
    <property type="match status" value="1"/>
</dbReference>
<keyword evidence="4" id="KW-1185">Reference proteome</keyword>
<keyword evidence="1" id="KW-0812">Transmembrane</keyword>
<keyword evidence="1" id="KW-0472">Membrane</keyword>
<gene>
    <name evidence="3" type="ORF">H4W26_002523</name>
</gene>
<feature type="domain" description="DUF6286" evidence="2">
    <location>
        <begin position="69"/>
        <end position="174"/>
    </location>
</feature>
<keyword evidence="1" id="KW-1133">Transmembrane helix</keyword>
<evidence type="ECO:0000259" key="2">
    <source>
        <dbReference type="Pfam" id="PF19803"/>
    </source>
</evidence>
<evidence type="ECO:0000256" key="1">
    <source>
        <dbReference type="SAM" id="Phobius"/>
    </source>
</evidence>
<reference evidence="3 4" key="1">
    <citation type="submission" date="2020-10" db="EMBL/GenBank/DDBJ databases">
        <title>Sequencing the genomes of 1000 actinobacteria strains.</title>
        <authorList>
            <person name="Klenk H.-P."/>
        </authorList>
    </citation>
    <scope>NUCLEOTIDE SEQUENCE [LARGE SCALE GENOMIC DNA]</scope>
    <source>
        <strain evidence="3 4">DSM 15474</strain>
    </source>
</reference>
<name>A0ABR9J9Q8_9MICC</name>
<dbReference type="Proteomes" id="UP000636579">
    <property type="component" value="Unassembled WGS sequence"/>
</dbReference>
<evidence type="ECO:0000313" key="4">
    <source>
        <dbReference type="Proteomes" id="UP000636579"/>
    </source>
</evidence>
<sequence length="180" mass="19148">MSSPKIRRRPDRRIPALVAATIILAAGILGIWWSVAAIAAQQPLSGLDGLEALTWGAAPVIGAAILAVVLGVILVVLALKPGRAAVVEMTMGEFGGERTTVITTRGLGRIAAAEAERTDGTVSTRADAKPSAVRVAVGTVAPDNRDTRKLLSDRIQERFDGLELKRRPRVAVTMQRKDKR</sequence>
<feature type="transmembrane region" description="Helical" evidence="1">
    <location>
        <begin position="14"/>
        <end position="35"/>
    </location>
</feature>
<evidence type="ECO:0000313" key="3">
    <source>
        <dbReference type="EMBL" id="MBE1515731.1"/>
    </source>
</evidence>
<dbReference type="RefSeq" id="WP_192592528.1">
    <property type="nucleotide sequence ID" value="NZ_JADBEE010000002.1"/>
</dbReference>
<organism evidence="3 4">
    <name type="scientific">Nesterenkonia halotolerans</name>
    <dbReference type="NCBI Taxonomy" id="225325"/>
    <lineage>
        <taxon>Bacteria</taxon>
        <taxon>Bacillati</taxon>
        <taxon>Actinomycetota</taxon>
        <taxon>Actinomycetes</taxon>
        <taxon>Micrococcales</taxon>
        <taxon>Micrococcaceae</taxon>
        <taxon>Nesterenkonia</taxon>
    </lineage>
</organism>
<accession>A0ABR9J9Q8</accession>
<dbReference type="EMBL" id="JADBEE010000002">
    <property type="protein sequence ID" value="MBE1515731.1"/>
    <property type="molecule type" value="Genomic_DNA"/>
</dbReference>
<comment type="caution">
    <text evidence="3">The sequence shown here is derived from an EMBL/GenBank/DDBJ whole genome shotgun (WGS) entry which is preliminary data.</text>
</comment>
<protein>
    <recommendedName>
        <fullName evidence="2">DUF6286 domain-containing protein</fullName>
    </recommendedName>
</protein>
<feature type="transmembrane region" description="Helical" evidence="1">
    <location>
        <begin position="55"/>
        <end position="79"/>
    </location>
</feature>